<feature type="region of interest" description="Disordered" evidence="3">
    <location>
        <begin position="267"/>
        <end position="295"/>
    </location>
</feature>
<keyword evidence="5" id="KW-1185">Reference proteome</keyword>
<dbReference type="PANTHER" id="PTHR21549">
    <property type="entry name" value="MUTATED IN BLADDER CANCER 1"/>
    <property type="match status" value="1"/>
</dbReference>
<reference evidence="4" key="1">
    <citation type="submission" date="2025-08" db="UniProtKB">
        <authorList>
            <consortium name="Ensembl"/>
        </authorList>
    </citation>
    <scope>IDENTIFICATION</scope>
</reference>
<evidence type="ECO:0008006" key="6">
    <source>
        <dbReference type="Google" id="ProtNLM"/>
    </source>
</evidence>
<feature type="coiled-coil region" evidence="2">
    <location>
        <begin position="197"/>
        <end position="233"/>
    </location>
</feature>
<reference evidence="4" key="2">
    <citation type="submission" date="2025-09" db="UniProtKB">
        <authorList>
            <consortium name="Ensembl"/>
        </authorList>
    </citation>
    <scope>IDENTIFICATION</scope>
</reference>
<name>A0A3B5LFS9_9TELE</name>
<evidence type="ECO:0000256" key="1">
    <source>
        <dbReference type="ARBA" id="ARBA00023054"/>
    </source>
</evidence>
<organism evidence="4 5">
    <name type="scientific">Xiphophorus couchianus</name>
    <name type="common">Monterrey platyfish</name>
    <dbReference type="NCBI Taxonomy" id="32473"/>
    <lineage>
        <taxon>Eukaryota</taxon>
        <taxon>Metazoa</taxon>
        <taxon>Chordata</taxon>
        <taxon>Craniata</taxon>
        <taxon>Vertebrata</taxon>
        <taxon>Euteleostomi</taxon>
        <taxon>Actinopterygii</taxon>
        <taxon>Neopterygii</taxon>
        <taxon>Teleostei</taxon>
        <taxon>Neoteleostei</taxon>
        <taxon>Acanthomorphata</taxon>
        <taxon>Ovalentaria</taxon>
        <taxon>Atherinomorphae</taxon>
        <taxon>Cyprinodontiformes</taxon>
        <taxon>Poeciliidae</taxon>
        <taxon>Poeciliinae</taxon>
        <taxon>Xiphophorus</taxon>
    </lineage>
</organism>
<evidence type="ECO:0000256" key="2">
    <source>
        <dbReference type="SAM" id="Coils"/>
    </source>
</evidence>
<dbReference type="PANTHER" id="PTHR21549:SF0">
    <property type="entry name" value="COILED-COIL DOMAIN-CONTAINING PROTEIN 112"/>
    <property type="match status" value="1"/>
</dbReference>
<dbReference type="Ensembl" id="ENSXCOT00000006806.1">
    <property type="protein sequence ID" value="ENSXCOP00000006724.1"/>
    <property type="gene ID" value="ENSXCOG00000005198.1"/>
</dbReference>
<sequence length="310" mass="37088">MILQKQLVKINNGVKKFQKHLTDVKPSPECKIFVLDVKEPATRLFFEEYSKEELTCKQEVVAYERKFKNWSLLVKSNPKLPAVIFSSVFFKANPFNKDLPAEVKALEDFLQKTGGPHGGWDQFDHQAFLRVRNTKLKEAKLYLPSKTQEEIQQHKDWHQELLYLQDKKREVEKCGEMPIFNKMISVDQEERRRQLELKMALEEYLRLKRGKEEEQEKRKREKEQREWEEKRREATIPEIFQSRFQRFQSLVSEKLFGFLLQMDGHVNRDPSRLNRPTKGWEERMKHSEPSGQGPMLQMFHRAIPSWRQGL</sequence>
<dbReference type="GeneTree" id="ENSGT00940000167760"/>
<proteinExistence type="predicted"/>
<evidence type="ECO:0000313" key="4">
    <source>
        <dbReference type="Ensembl" id="ENSXCOP00000006724.1"/>
    </source>
</evidence>
<evidence type="ECO:0000313" key="5">
    <source>
        <dbReference type="Proteomes" id="UP000261380"/>
    </source>
</evidence>
<dbReference type="InterPro" id="IPR039902">
    <property type="entry name" value="CCDC148/CCDC112"/>
</dbReference>
<dbReference type="Proteomes" id="UP000261380">
    <property type="component" value="Unplaced"/>
</dbReference>
<accession>A0A3B5LFS9</accession>
<feature type="compositionally biased region" description="Basic and acidic residues" evidence="3">
    <location>
        <begin position="267"/>
        <end position="288"/>
    </location>
</feature>
<keyword evidence="1 2" id="KW-0175">Coiled coil</keyword>
<protein>
    <recommendedName>
        <fullName evidence="6">Coiled-coil domain containing 112</fullName>
    </recommendedName>
</protein>
<dbReference type="STRING" id="32473.ENSXCOP00000006724"/>
<evidence type="ECO:0000256" key="3">
    <source>
        <dbReference type="SAM" id="MobiDB-lite"/>
    </source>
</evidence>
<dbReference type="AlphaFoldDB" id="A0A3B5LFS9"/>